<accession>A0A9P9E973</accession>
<feature type="region of interest" description="Disordered" evidence="1">
    <location>
        <begin position="79"/>
        <end position="113"/>
    </location>
</feature>
<keyword evidence="3" id="KW-1185">Reference proteome</keyword>
<protein>
    <submittedName>
        <fullName evidence="2">Uncharacterized protein</fullName>
    </submittedName>
</protein>
<evidence type="ECO:0000313" key="2">
    <source>
        <dbReference type="EMBL" id="KAH7134175.1"/>
    </source>
</evidence>
<evidence type="ECO:0000256" key="1">
    <source>
        <dbReference type="SAM" id="MobiDB-lite"/>
    </source>
</evidence>
<gene>
    <name evidence="2" type="ORF">EDB81DRAFT_886980</name>
</gene>
<name>A0A9P9E973_9HYPO</name>
<evidence type="ECO:0000313" key="3">
    <source>
        <dbReference type="Proteomes" id="UP000738349"/>
    </source>
</evidence>
<dbReference type="EMBL" id="JAGMUV010000014">
    <property type="protein sequence ID" value="KAH7134175.1"/>
    <property type="molecule type" value="Genomic_DNA"/>
</dbReference>
<proteinExistence type="predicted"/>
<sequence>MIPEGLQYSSIADIVAKVKSLKMNSVRMGWTTEMVDDILDNGGDITLRDTMAHVLSDEHGETIVAQILQHNPTVYREHNAPPALGCRGRRTSQGKNTHDYQQPSIQGDLVLQS</sequence>
<dbReference type="OrthoDB" id="442731at2759"/>
<comment type="caution">
    <text evidence="2">The sequence shown here is derived from an EMBL/GenBank/DDBJ whole genome shotgun (WGS) entry which is preliminary data.</text>
</comment>
<reference evidence="2" key="1">
    <citation type="journal article" date="2021" name="Nat. Commun.">
        <title>Genetic determinants of endophytism in the Arabidopsis root mycobiome.</title>
        <authorList>
            <person name="Mesny F."/>
            <person name="Miyauchi S."/>
            <person name="Thiergart T."/>
            <person name="Pickel B."/>
            <person name="Atanasova L."/>
            <person name="Karlsson M."/>
            <person name="Huettel B."/>
            <person name="Barry K.W."/>
            <person name="Haridas S."/>
            <person name="Chen C."/>
            <person name="Bauer D."/>
            <person name="Andreopoulos W."/>
            <person name="Pangilinan J."/>
            <person name="LaButti K."/>
            <person name="Riley R."/>
            <person name="Lipzen A."/>
            <person name="Clum A."/>
            <person name="Drula E."/>
            <person name="Henrissat B."/>
            <person name="Kohler A."/>
            <person name="Grigoriev I.V."/>
            <person name="Martin F.M."/>
            <person name="Hacquard S."/>
        </authorList>
    </citation>
    <scope>NUCLEOTIDE SEQUENCE</scope>
    <source>
        <strain evidence="2">MPI-CAGE-AT-0147</strain>
    </source>
</reference>
<dbReference type="AlphaFoldDB" id="A0A9P9E973"/>
<dbReference type="Gene3D" id="3.20.20.80">
    <property type="entry name" value="Glycosidases"/>
    <property type="match status" value="1"/>
</dbReference>
<organism evidence="2 3">
    <name type="scientific">Dactylonectria macrodidyma</name>
    <dbReference type="NCBI Taxonomy" id="307937"/>
    <lineage>
        <taxon>Eukaryota</taxon>
        <taxon>Fungi</taxon>
        <taxon>Dikarya</taxon>
        <taxon>Ascomycota</taxon>
        <taxon>Pezizomycotina</taxon>
        <taxon>Sordariomycetes</taxon>
        <taxon>Hypocreomycetidae</taxon>
        <taxon>Hypocreales</taxon>
        <taxon>Nectriaceae</taxon>
        <taxon>Dactylonectria</taxon>
    </lineage>
</organism>
<dbReference type="Proteomes" id="UP000738349">
    <property type="component" value="Unassembled WGS sequence"/>
</dbReference>
<feature type="compositionally biased region" description="Polar residues" evidence="1">
    <location>
        <begin position="93"/>
        <end position="113"/>
    </location>
</feature>